<evidence type="ECO:0000313" key="1">
    <source>
        <dbReference type="EMBL" id="XDK36693.1"/>
    </source>
</evidence>
<accession>A0AB39HZZ8</accession>
<dbReference type="EMBL" id="CP162607">
    <property type="protein sequence ID" value="XDK36693.1"/>
    <property type="molecule type" value="Genomic_DNA"/>
</dbReference>
<proteinExistence type="predicted"/>
<reference evidence="1" key="1">
    <citation type="submission" date="2024-07" db="EMBL/GenBank/DDBJ databases">
        <title>Identification and characteristics of a novel species of coltsfoot's symbiotic bacteria.</title>
        <authorList>
            <person name="Juszczyk A."/>
            <person name="Jasielczuk I."/>
            <person name="Gurgul A."/>
            <person name="Rogala M."/>
            <person name="Kowalczyk A."/>
            <person name="Szmatola T."/>
            <person name="Kosecka-Strojek M."/>
            <person name="Arent Z."/>
            <person name="Latowski D."/>
        </authorList>
    </citation>
    <scope>NUCLEOTIDE SEQUENCE</scope>
    <source>
        <strain evidence="1">Hg7Tf</strain>
    </source>
</reference>
<sequence length="247" mass="27801">MKYDPLEPPKYNYLKTVGSQFRVEPSDTNTSIDEKLLYANTGSYYVSQDRNPESEGFVVLRVIEPISMSEAQITIRLDSGYETYATVNRTTAYMTCDHLDLILDNGNYATIDAKVVYYPEGSNNLSVDLHLVPIPPCAAEEGTEADFALFMSRGSHPLIDGQFDRILNRTLRVHELDEHATFTVNTEKGNTYYKTTTKHDAIAKAVPGDFFADRAVDCLSYVLSKRNPLGLSIPEILDTPLDLERRK</sequence>
<dbReference type="AlphaFoldDB" id="A0AB39HZZ8"/>
<name>A0AB39HZZ8_9PSED</name>
<organism evidence="1">
    <name type="scientific">Pseudomonas sp. Hg7Tf</name>
    <dbReference type="NCBI Taxonomy" id="3236988"/>
    <lineage>
        <taxon>Bacteria</taxon>
        <taxon>Pseudomonadati</taxon>
        <taxon>Pseudomonadota</taxon>
        <taxon>Gammaproteobacteria</taxon>
        <taxon>Pseudomonadales</taxon>
        <taxon>Pseudomonadaceae</taxon>
        <taxon>Pseudomonas</taxon>
    </lineage>
</organism>
<protein>
    <submittedName>
        <fullName evidence="1">Uncharacterized protein</fullName>
    </submittedName>
</protein>
<dbReference type="RefSeq" id="WP_101293387.1">
    <property type="nucleotide sequence ID" value="NZ_CP162607.1"/>
</dbReference>
<gene>
    <name evidence="1" type="ORF">AB4Y39_23815</name>
</gene>